<keyword evidence="3" id="KW-1185">Reference proteome</keyword>
<dbReference type="Proteomes" id="UP000294933">
    <property type="component" value="Unassembled WGS sequence"/>
</dbReference>
<dbReference type="SUPFAM" id="SSF47954">
    <property type="entry name" value="Cyclin-like"/>
    <property type="match status" value="1"/>
</dbReference>
<organism evidence="2 3">
    <name type="scientific">Rickenella mellea</name>
    <dbReference type="NCBI Taxonomy" id="50990"/>
    <lineage>
        <taxon>Eukaryota</taxon>
        <taxon>Fungi</taxon>
        <taxon>Dikarya</taxon>
        <taxon>Basidiomycota</taxon>
        <taxon>Agaricomycotina</taxon>
        <taxon>Agaricomycetes</taxon>
        <taxon>Hymenochaetales</taxon>
        <taxon>Rickenellaceae</taxon>
        <taxon>Rickenella</taxon>
    </lineage>
</organism>
<feature type="region of interest" description="Disordered" evidence="1">
    <location>
        <begin position="556"/>
        <end position="591"/>
    </location>
</feature>
<feature type="compositionally biased region" description="Basic and acidic residues" evidence="1">
    <location>
        <begin position="347"/>
        <end position="362"/>
    </location>
</feature>
<reference evidence="2 3" key="1">
    <citation type="submission" date="2018-06" db="EMBL/GenBank/DDBJ databases">
        <title>A transcriptomic atlas of mushroom development highlights an independent origin of complex multicellularity.</title>
        <authorList>
            <consortium name="DOE Joint Genome Institute"/>
            <person name="Krizsan K."/>
            <person name="Almasi E."/>
            <person name="Merenyi Z."/>
            <person name="Sahu N."/>
            <person name="Viragh M."/>
            <person name="Koszo T."/>
            <person name="Mondo S."/>
            <person name="Kiss B."/>
            <person name="Balint B."/>
            <person name="Kues U."/>
            <person name="Barry K."/>
            <person name="Hegedus J.C."/>
            <person name="Henrissat B."/>
            <person name="Johnson J."/>
            <person name="Lipzen A."/>
            <person name="Ohm R."/>
            <person name="Nagy I."/>
            <person name="Pangilinan J."/>
            <person name="Yan J."/>
            <person name="Xiong Y."/>
            <person name="Grigoriev I.V."/>
            <person name="Hibbett D.S."/>
            <person name="Nagy L.G."/>
        </authorList>
    </citation>
    <scope>NUCLEOTIDE SEQUENCE [LARGE SCALE GENOMIC DNA]</scope>
    <source>
        <strain evidence="2 3">SZMC22713</strain>
    </source>
</reference>
<dbReference type="Gene3D" id="1.10.472.170">
    <property type="match status" value="1"/>
</dbReference>
<name>A0A4Y7QJQ4_9AGAM</name>
<sequence length="591" mass="65208">MAAPSACAECGGNFTWEPLVGSGVCLNCGTLQDPSQTVLNSHIDVEDNGKHDPRHWVQQTTLKSVRTGWALAGQGKEASITRNKNEFHRYISALASRIGHSGLAPRAKLLFDQGMIRGQFRWGRKARLVAAAAIAIAAREAHKGTTIPDIAYLVNESSVSVSSMFIFVQQILGLKLESGDPSFHLPVLQTWIQELIAERPCPLPQSALKFLKPLDIPNASRTASSLSDLISRVGLLTDLPSPPTSCAIFMLALEAEAMSSAPNCAVLADALGRRFGVAGDTIFRRYRVISDQVEQWMDELPWLNSGFSSEIKGKVTKRSGISRSVRDVVQFREADWKVTLEKIGKPDIPRDCGDGQIEHSDDSVNGTKQTMEQSVEKRRKRRKIAPPLDAASTFLLSPLTPHTNSGRNGSADLDLISHLLTADQISLNHPPTRLGILAASKGEEQIADDELFAEGELESFLRNPEEIAVLEKACDWAKEEEIDEEGHVARAQIRDRERGGTTRVNMEALNRLLAETESEWEEAEYKEDDEWMTETMEDSNVAGVARLKQLRSSAIPISTGQGHEEVEPWRPLSPSAHMSWGDDTSRFDFDE</sequence>
<accession>A0A4Y7QJQ4</accession>
<proteinExistence type="predicted"/>
<dbReference type="STRING" id="50990.A0A4Y7QJQ4"/>
<evidence type="ECO:0000313" key="3">
    <source>
        <dbReference type="Proteomes" id="UP000294933"/>
    </source>
</evidence>
<gene>
    <name evidence="2" type="ORF">BD410DRAFT_894660</name>
</gene>
<dbReference type="OrthoDB" id="2527864at2759"/>
<evidence type="ECO:0000313" key="2">
    <source>
        <dbReference type="EMBL" id="TDL27586.1"/>
    </source>
</evidence>
<dbReference type="VEuPathDB" id="FungiDB:BD410DRAFT_894660"/>
<evidence type="ECO:0008006" key="4">
    <source>
        <dbReference type="Google" id="ProtNLM"/>
    </source>
</evidence>
<dbReference type="InterPro" id="IPR036915">
    <property type="entry name" value="Cyclin-like_sf"/>
</dbReference>
<protein>
    <recommendedName>
        <fullName evidence="4">TFIIB-type domain-containing protein</fullName>
    </recommendedName>
</protein>
<feature type="compositionally biased region" description="Polar residues" evidence="1">
    <location>
        <begin position="363"/>
        <end position="373"/>
    </location>
</feature>
<feature type="region of interest" description="Disordered" evidence="1">
    <location>
        <begin position="347"/>
        <end position="383"/>
    </location>
</feature>
<dbReference type="EMBL" id="ML170159">
    <property type="protein sequence ID" value="TDL27586.1"/>
    <property type="molecule type" value="Genomic_DNA"/>
</dbReference>
<dbReference type="AlphaFoldDB" id="A0A4Y7QJQ4"/>
<evidence type="ECO:0000256" key="1">
    <source>
        <dbReference type="SAM" id="MobiDB-lite"/>
    </source>
</evidence>